<dbReference type="Gene3D" id="1.10.357.10">
    <property type="entry name" value="Tetracycline Repressor, domain 2"/>
    <property type="match status" value="1"/>
</dbReference>
<evidence type="ECO:0000313" key="6">
    <source>
        <dbReference type="EMBL" id="TGN82358.1"/>
    </source>
</evidence>
<dbReference type="EMBL" id="SRRU01000006">
    <property type="protein sequence ID" value="TGN82358.1"/>
    <property type="molecule type" value="Genomic_DNA"/>
</dbReference>
<dbReference type="InterPro" id="IPR001647">
    <property type="entry name" value="HTH_TetR"/>
</dbReference>
<accession>A0A4Z1DIH6</accession>
<reference evidence="8 9" key="2">
    <citation type="journal article" date="2022" name="FEBS J.">
        <title>The carbohydrate tail of landomycin A is responsible for its interaction with the repressor protein LanK.</title>
        <authorList>
            <person name="Tsugita A."/>
            <person name="Uehara S."/>
            <person name="Matsui T."/>
            <person name="Yokoyama T."/>
            <person name="Ostash I."/>
            <person name="Deneka M."/>
            <person name="Yalamanchili S."/>
            <person name="Bennett C.S."/>
            <person name="Tanaka Y."/>
            <person name="Ostash B."/>
        </authorList>
    </citation>
    <scope>X-RAY CRYSTALLOGRAPHY (2.40 ANGSTROMS)</scope>
</reference>
<evidence type="ECO:0000256" key="4">
    <source>
        <dbReference type="PROSITE-ProRule" id="PRU00335"/>
    </source>
</evidence>
<feature type="domain" description="HTH tetR-type" evidence="5">
    <location>
        <begin position="10"/>
        <end position="70"/>
    </location>
</feature>
<dbReference type="InterPro" id="IPR009057">
    <property type="entry name" value="Homeodomain-like_sf"/>
</dbReference>
<dbReference type="SMR" id="A0A4Z1DIH6"/>
<dbReference type="PANTHER" id="PTHR30055">
    <property type="entry name" value="HTH-TYPE TRANSCRIPTIONAL REGULATOR RUTR"/>
    <property type="match status" value="1"/>
</dbReference>
<dbReference type="InterPro" id="IPR023772">
    <property type="entry name" value="DNA-bd_HTH_TetR-type_CS"/>
</dbReference>
<evidence type="ECO:0007829" key="8">
    <source>
        <dbReference type="PDB" id="7EQE"/>
    </source>
</evidence>
<organism evidence="6 7">
    <name type="scientific">Streptomyces griseoluteus</name>
    <dbReference type="NCBI Taxonomy" id="29306"/>
    <lineage>
        <taxon>Bacteria</taxon>
        <taxon>Bacillati</taxon>
        <taxon>Actinomycetota</taxon>
        <taxon>Actinomycetes</taxon>
        <taxon>Kitasatosporales</taxon>
        <taxon>Streptomycetaceae</taxon>
        <taxon>Streptomyces</taxon>
    </lineage>
</organism>
<dbReference type="PDB" id="7EQE">
    <property type="method" value="X-ray"/>
    <property type="resolution" value="2.40 A"/>
    <property type="chains" value="A/B/C/D=1-192"/>
</dbReference>
<proteinExistence type="evidence at protein level"/>
<dbReference type="Pfam" id="PF00440">
    <property type="entry name" value="TetR_N"/>
    <property type="match status" value="1"/>
</dbReference>
<reference evidence="6 7" key="1">
    <citation type="submission" date="2019-04" db="EMBL/GenBank/DDBJ databases">
        <title>Streptomyces sp. nov. Bv016 isolated from bark of Buahinia variegata.</title>
        <authorList>
            <person name="Kanchanasin P."/>
            <person name="Tanasupawat S."/>
            <person name="Yuki M."/>
            <person name="Kudo T."/>
        </authorList>
    </citation>
    <scope>NUCLEOTIDE SEQUENCE [LARGE SCALE GENOMIC DNA]</scope>
    <source>
        <strain evidence="6 7">JCM 4765</strain>
    </source>
</reference>
<dbReference type="PANTHER" id="PTHR30055:SF234">
    <property type="entry name" value="HTH-TYPE TRANSCRIPTIONAL REGULATOR BETI"/>
    <property type="match status" value="1"/>
</dbReference>
<dbReference type="PROSITE" id="PS01081">
    <property type="entry name" value="HTH_TETR_1"/>
    <property type="match status" value="1"/>
</dbReference>
<keyword evidence="8 9" id="KW-0002">3D-structure</keyword>
<evidence type="ECO:0000256" key="1">
    <source>
        <dbReference type="ARBA" id="ARBA00023015"/>
    </source>
</evidence>
<dbReference type="InterPro" id="IPR050109">
    <property type="entry name" value="HTH-type_TetR-like_transc_reg"/>
</dbReference>
<evidence type="ECO:0000256" key="2">
    <source>
        <dbReference type="ARBA" id="ARBA00023125"/>
    </source>
</evidence>
<name>A0A4Z1DIH6_STRGP</name>
<evidence type="ECO:0000259" key="5">
    <source>
        <dbReference type="PROSITE" id="PS50977"/>
    </source>
</evidence>
<evidence type="ECO:0007829" key="9">
    <source>
        <dbReference type="PDB" id="7EQF"/>
    </source>
</evidence>
<dbReference type="SUPFAM" id="SSF46689">
    <property type="entry name" value="Homeodomain-like"/>
    <property type="match status" value="1"/>
</dbReference>
<dbReference type="GeneID" id="91531476"/>
<comment type="caution">
    <text evidence="6">The sequence shown here is derived from an EMBL/GenBank/DDBJ whole genome shotgun (WGS) entry which is preliminary data.</text>
</comment>
<keyword evidence="2 4" id="KW-0238">DNA-binding</keyword>
<keyword evidence="3" id="KW-0804">Transcription</keyword>
<keyword evidence="7" id="KW-1185">Reference proteome</keyword>
<dbReference type="Proteomes" id="UP000298513">
    <property type="component" value="Unassembled WGS sequence"/>
</dbReference>
<dbReference type="GO" id="GO:0003700">
    <property type="term" value="F:DNA-binding transcription factor activity"/>
    <property type="evidence" value="ECO:0007669"/>
    <property type="project" value="TreeGrafter"/>
</dbReference>
<gene>
    <name evidence="6" type="ORF">E5082_18205</name>
</gene>
<dbReference type="GO" id="GO:0000976">
    <property type="term" value="F:transcription cis-regulatory region binding"/>
    <property type="evidence" value="ECO:0007669"/>
    <property type="project" value="TreeGrafter"/>
</dbReference>
<dbReference type="AlphaFoldDB" id="A0A4Z1DIH6"/>
<evidence type="ECO:0000256" key="3">
    <source>
        <dbReference type="ARBA" id="ARBA00023163"/>
    </source>
</evidence>
<feature type="DNA-binding region" description="H-T-H motif" evidence="4">
    <location>
        <begin position="33"/>
        <end position="52"/>
    </location>
</feature>
<dbReference type="PROSITE" id="PS50977">
    <property type="entry name" value="HTH_TETR_2"/>
    <property type="match status" value="1"/>
</dbReference>
<keyword evidence="1" id="KW-0805">Transcription regulation</keyword>
<dbReference type="PDB" id="7EQF">
    <property type="method" value="X-ray"/>
    <property type="resolution" value="2.91 A"/>
    <property type="chains" value="A/B/C/D=1-192"/>
</dbReference>
<dbReference type="RefSeq" id="WP_135792304.1">
    <property type="nucleotide sequence ID" value="NZ_BNBQ01000005.1"/>
</dbReference>
<sequence length="192" mass="21024">MGGTPHVRGANTRDKIQSVALELFIERGYEKTSMREIAEGLGITKAALYYHFKAKEEILVAISQGLGGPVDELVAWARTQPRNLETKREVLRRYSEALMGAAPLFRIMQESGAALRTLGIGQTLNDRIAAIGELMYQDGASVRSQVRISDALASVHFGAFFLSAIEGDPEEKRKALLESALETLDSSAEEDL</sequence>
<dbReference type="PRINTS" id="PR00455">
    <property type="entry name" value="HTHTETR"/>
</dbReference>
<protein>
    <submittedName>
        <fullName evidence="6">TetR/AcrR family transcriptional regulator</fullName>
    </submittedName>
</protein>
<evidence type="ECO:0000313" key="7">
    <source>
        <dbReference type="Proteomes" id="UP000298513"/>
    </source>
</evidence>